<feature type="domain" description="Carboxyltransferase" evidence="4">
    <location>
        <begin position="23"/>
        <end position="317"/>
    </location>
</feature>
<reference evidence="5 6" key="1">
    <citation type="submission" date="2019-01" db="EMBL/GenBank/DDBJ databases">
        <title>Lacunisphaera sp. strain TWA-58.</title>
        <authorList>
            <person name="Chen W.-M."/>
        </authorList>
    </citation>
    <scope>NUCLEOTIDE SEQUENCE [LARGE SCALE GENOMIC DNA]</scope>
    <source>
        <strain evidence="5 6">TWA-58</strain>
    </source>
</reference>
<dbReference type="InterPro" id="IPR003778">
    <property type="entry name" value="CT_A_B"/>
</dbReference>
<keyword evidence="3" id="KW-0067">ATP-binding</keyword>
<dbReference type="Gene3D" id="2.40.100.10">
    <property type="entry name" value="Cyclophilin-like"/>
    <property type="match status" value="1"/>
</dbReference>
<evidence type="ECO:0000259" key="4">
    <source>
        <dbReference type="SMART" id="SM00797"/>
    </source>
</evidence>
<dbReference type="InterPro" id="IPR052708">
    <property type="entry name" value="PxpC"/>
</dbReference>
<comment type="caution">
    <text evidence="5">The sequence shown here is derived from an EMBL/GenBank/DDBJ whole genome shotgun (WGS) entry which is preliminary data.</text>
</comment>
<dbReference type="OrthoDB" id="9782422at2"/>
<dbReference type="Pfam" id="PF02626">
    <property type="entry name" value="CT_A_B"/>
    <property type="match status" value="1"/>
</dbReference>
<dbReference type="NCBIfam" id="TIGR00724">
    <property type="entry name" value="urea_amlyse_rel"/>
    <property type="match status" value="1"/>
</dbReference>
<dbReference type="PANTHER" id="PTHR43309:SF3">
    <property type="entry name" value="5-OXOPROLINASE SUBUNIT C"/>
    <property type="match status" value="1"/>
</dbReference>
<dbReference type="SMART" id="SM00797">
    <property type="entry name" value="AHS2"/>
    <property type="match status" value="1"/>
</dbReference>
<dbReference type="SUPFAM" id="SSF50891">
    <property type="entry name" value="Cyclophilin-like"/>
    <property type="match status" value="1"/>
</dbReference>
<organism evidence="5 6">
    <name type="scientific">Oleiharenicola lentus</name>
    <dbReference type="NCBI Taxonomy" id="2508720"/>
    <lineage>
        <taxon>Bacteria</taxon>
        <taxon>Pseudomonadati</taxon>
        <taxon>Verrucomicrobiota</taxon>
        <taxon>Opitutia</taxon>
        <taxon>Opitutales</taxon>
        <taxon>Opitutaceae</taxon>
        <taxon>Oleiharenicola</taxon>
    </lineage>
</organism>
<evidence type="ECO:0000256" key="1">
    <source>
        <dbReference type="ARBA" id="ARBA00022741"/>
    </source>
</evidence>
<dbReference type="RefSeq" id="WP_129046890.1">
    <property type="nucleotide sequence ID" value="NZ_SDHX01000001.1"/>
</dbReference>
<dbReference type="PANTHER" id="PTHR43309">
    <property type="entry name" value="5-OXOPROLINASE SUBUNIT C"/>
    <property type="match status" value="1"/>
</dbReference>
<evidence type="ECO:0000256" key="2">
    <source>
        <dbReference type="ARBA" id="ARBA00022801"/>
    </source>
</evidence>
<keyword evidence="2" id="KW-0378">Hydrolase</keyword>
<dbReference type="InterPro" id="IPR029000">
    <property type="entry name" value="Cyclophilin-like_dom_sf"/>
</dbReference>
<proteinExistence type="predicted"/>
<evidence type="ECO:0000313" key="6">
    <source>
        <dbReference type="Proteomes" id="UP000290218"/>
    </source>
</evidence>
<dbReference type="GO" id="GO:0016740">
    <property type="term" value="F:transferase activity"/>
    <property type="evidence" value="ECO:0007669"/>
    <property type="project" value="UniProtKB-KW"/>
</dbReference>
<dbReference type="EMBL" id="SDHX01000001">
    <property type="protein sequence ID" value="RXK55525.1"/>
    <property type="molecule type" value="Genomic_DNA"/>
</dbReference>
<evidence type="ECO:0000313" key="5">
    <source>
        <dbReference type="EMBL" id="RXK55525.1"/>
    </source>
</evidence>
<dbReference type="AlphaFoldDB" id="A0A4Q1C969"/>
<keyword evidence="6" id="KW-1185">Reference proteome</keyword>
<name>A0A4Q1C969_9BACT</name>
<evidence type="ECO:0000256" key="3">
    <source>
        <dbReference type="ARBA" id="ARBA00022840"/>
    </source>
</evidence>
<protein>
    <submittedName>
        <fullName evidence="5">Biotin-dependent carboxyltransferase family protein</fullName>
    </submittedName>
</protein>
<dbReference type="GO" id="GO:0016787">
    <property type="term" value="F:hydrolase activity"/>
    <property type="evidence" value="ECO:0007669"/>
    <property type="project" value="UniProtKB-KW"/>
</dbReference>
<accession>A0A4Q1C969</accession>
<keyword evidence="1" id="KW-0547">Nucleotide-binding</keyword>
<dbReference type="GO" id="GO:0005524">
    <property type="term" value="F:ATP binding"/>
    <property type="evidence" value="ECO:0007669"/>
    <property type="project" value="UniProtKB-KW"/>
</dbReference>
<sequence>MIRVLKPGLLTTVQDLGRPGYQQYGVVVGGALDAFAARVANLIVGNDDNAALLEMAQTGPDLQFERAALVAWNGGDFEATIGGRPLLRDRAVRVEPGETLSFGVARRGLRAWLAVAGGLDVPLVMGSRSTYRRAGLGGHNNGRPLAAGDRLQAFAPGEWATTVLASLGQREARATVWTVRPETLGPQAPAGTVRAVIGPEWDWFNNDAQKALFASEWEATREADRMGVRLHGPELALHKPREMISSAVNTGIVQVPPSGQPIVLLPSRQSVGGYPRIAAVASVDVGRFTQLRPGEKVRFERMPLAVAFKLQLQRERDLGRVRMGLARLTG</sequence>
<gene>
    <name evidence="5" type="ORF">ESB00_06440</name>
</gene>
<keyword evidence="5" id="KW-0808">Transferase</keyword>
<dbReference type="Proteomes" id="UP000290218">
    <property type="component" value="Unassembled WGS sequence"/>
</dbReference>